<dbReference type="Proteomes" id="UP001595533">
    <property type="component" value="Unassembled WGS sequence"/>
</dbReference>
<dbReference type="Gene3D" id="3.40.50.300">
    <property type="entry name" value="P-loop containing nucleotide triphosphate hydrolases"/>
    <property type="match status" value="1"/>
</dbReference>
<evidence type="ECO:0000313" key="4">
    <source>
        <dbReference type="Proteomes" id="UP001595533"/>
    </source>
</evidence>
<dbReference type="InterPro" id="IPR027417">
    <property type="entry name" value="P-loop_NTPase"/>
</dbReference>
<dbReference type="RefSeq" id="WP_077410981.1">
    <property type="nucleotide sequence ID" value="NZ_JBHRTS010000004.1"/>
</dbReference>
<organism evidence="3 4">
    <name type="scientific">Marinicella sediminis</name>
    <dbReference type="NCBI Taxonomy" id="1792834"/>
    <lineage>
        <taxon>Bacteria</taxon>
        <taxon>Pseudomonadati</taxon>
        <taxon>Pseudomonadota</taxon>
        <taxon>Gammaproteobacteria</taxon>
        <taxon>Lysobacterales</taxon>
        <taxon>Marinicellaceae</taxon>
        <taxon>Marinicella</taxon>
    </lineage>
</organism>
<keyword evidence="1" id="KW-0175">Coiled coil</keyword>
<dbReference type="SUPFAM" id="SSF52540">
    <property type="entry name" value="P-loop containing nucleoside triphosphate hydrolases"/>
    <property type="match status" value="1"/>
</dbReference>
<dbReference type="EMBL" id="JBHRTS010000004">
    <property type="protein sequence ID" value="MFC3194304.1"/>
    <property type="molecule type" value="Genomic_DNA"/>
</dbReference>
<evidence type="ECO:0000313" key="3">
    <source>
        <dbReference type="EMBL" id="MFC3194304.1"/>
    </source>
</evidence>
<name>A0ABV7J8R0_9GAMM</name>
<comment type="caution">
    <text evidence="3">The sequence shown here is derived from an EMBL/GenBank/DDBJ whole genome shotgun (WGS) entry which is preliminary data.</text>
</comment>
<accession>A0ABV7J8R0</accession>
<keyword evidence="4" id="KW-1185">Reference proteome</keyword>
<evidence type="ECO:0000256" key="1">
    <source>
        <dbReference type="SAM" id="Coils"/>
    </source>
</evidence>
<feature type="coiled-coil region" evidence="1">
    <location>
        <begin position="152"/>
        <end position="179"/>
    </location>
</feature>
<proteinExistence type="predicted"/>
<sequence length="449" mass="51321">MESFLTDFDESLTFEKRDEFKRLPIANNIIKLLKSETDISPMVIDGGWGSGKTEFSIKLINHLNKAPGNHKVIYIDAYKADYSDEPILTIIASILNLFPDQDGSVRKNIIPAVKYGSKVLMKAALGWTLRQDFADVVQDFEKTVEEVGNDAIDKLIKDHQEAKKSIELLTNTLKELTKENPLIIFIDELDRCKPDFAIKLLENIKHIFDLPKIQFVLIANKNQLRNSINHAYGLSVNSHQYLDKFLKYSISLPVSNVSNGEKIGHYAVDHYFKLLRESPILSNSELLRTKYDNFIQRLFEENNLSFREVETLVRHLEIHQTVSHYLGNMRLGDLLLTLLGTFIFCFKPKLTSHIELEKFDPQEILDLIGINADEYTLPNNASITTTTRIDIVSIVILVDSQSKSPSDINPETDLVEDIIDREFRPTDFYGSTGRLSIILDTINYLKLNV</sequence>
<reference evidence="4" key="1">
    <citation type="journal article" date="2019" name="Int. J. Syst. Evol. Microbiol.">
        <title>The Global Catalogue of Microorganisms (GCM) 10K type strain sequencing project: providing services to taxonomists for standard genome sequencing and annotation.</title>
        <authorList>
            <consortium name="The Broad Institute Genomics Platform"/>
            <consortium name="The Broad Institute Genome Sequencing Center for Infectious Disease"/>
            <person name="Wu L."/>
            <person name="Ma J."/>
        </authorList>
    </citation>
    <scope>NUCLEOTIDE SEQUENCE [LARGE SCALE GENOMIC DNA]</scope>
    <source>
        <strain evidence="4">KCTC 42953</strain>
    </source>
</reference>
<protein>
    <submittedName>
        <fullName evidence="3">P-loop NTPase fold protein</fullName>
    </submittedName>
</protein>
<dbReference type="InterPro" id="IPR011646">
    <property type="entry name" value="KAP_P-loop"/>
</dbReference>
<dbReference type="Pfam" id="PF07693">
    <property type="entry name" value="KAP_NTPase"/>
    <property type="match status" value="1"/>
</dbReference>
<gene>
    <name evidence="3" type="ORF">ACFODZ_08640</name>
</gene>
<feature type="domain" description="KAP NTPase" evidence="2">
    <location>
        <begin position="24"/>
        <end position="320"/>
    </location>
</feature>
<evidence type="ECO:0000259" key="2">
    <source>
        <dbReference type="Pfam" id="PF07693"/>
    </source>
</evidence>